<dbReference type="Pfam" id="PF13567">
    <property type="entry name" value="DUF4131"/>
    <property type="match status" value="1"/>
</dbReference>
<proteinExistence type="predicted"/>
<sequence>MPVRRPLMWLALALIAGVMVSAGVLGPSPGSVRWASVLLAVGMGLLIGFYGRARAQFAVLAACFACAGVLLWQARHVGPPGDEVSRYVISNSLTNGTMEGRVWRPDLALAGKRPFRFFLDVDRIYVDDRPVACKGRVQVRWDYFDAPVWADERIRVEGSLKVALGRVNPGEGRIL</sequence>
<protein>
    <recommendedName>
        <fullName evidence="2">DUF4131 domain-containing protein</fullName>
    </recommendedName>
</protein>
<reference evidence="3" key="1">
    <citation type="journal article" date="2014" name="Front. Microbiol.">
        <title>High frequency of phylogenetically diverse reductive dehalogenase-homologous genes in deep subseafloor sedimentary metagenomes.</title>
        <authorList>
            <person name="Kawai M."/>
            <person name="Futagami T."/>
            <person name="Toyoda A."/>
            <person name="Takaki Y."/>
            <person name="Nishi S."/>
            <person name="Hori S."/>
            <person name="Arai W."/>
            <person name="Tsubouchi T."/>
            <person name="Morono Y."/>
            <person name="Uchiyama I."/>
            <person name="Ito T."/>
            <person name="Fujiyama A."/>
            <person name="Inagaki F."/>
            <person name="Takami H."/>
        </authorList>
    </citation>
    <scope>NUCLEOTIDE SEQUENCE</scope>
    <source>
        <strain evidence="3">Expedition CK06-06</strain>
    </source>
</reference>
<evidence type="ECO:0000259" key="2">
    <source>
        <dbReference type="Pfam" id="PF13567"/>
    </source>
</evidence>
<feature type="non-terminal residue" evidence="3">
    <location>
        <position position="175"/>
    </location>
</feature>
<comment type="caution">
    <text evidence="3">The sequence shown here is derived from an EMBL/GenBank/DDBJ whole genome shotgun (WGS) entry which is preliminary data.</text>
</comment>
<keyword evidence="1" id="KW-0472">Membrane</keyword>
<gene>
    <name evidence="3" type="ORF">S01H1_82472</name>
</gene>
<dbReference type="EMBL" id="BARS01055914">
    <property type="protein sequence ID" value="GAG50050.1"/>
    <property type="molecule type" value="Genomic_DNA"/>
</dbReference>
<feature type="domain" description="DUF4131" evidence="2">
    <location>
        <begin position="33"/>
        <end position="171"/>
    </location>
</feature>
<organism evidence="3">
    <name type="scientific">marine sediment metagenome</name>
    <dbReference type="NCBI Taxonomy" id="412755"/>
    <lineage>
        <taxon>unclassified sequences</taxon>
        <taxon>metagenomes</taxon>
        <taxon>ecological metagenomes</taxon>
    </lineage>
</organism>
<name>X0Y2X8_9ZZZZ</name>
<dbReference type="AlphaFoldDB" id="X0Y2X8"/>
<evidence type="ECO:0000313" key="3">
    <source>
        <dbReference type="EMBL" id="GAG50050.1"/>
    </source>
</evidence>
<keyword evidence="1" id="KW-1133">Transmembrane helix</keyword>
<keyword evidence="1" id="KW-0812">Transmembrane</keyword>
<evidence type="ECO:0000256" key="1">
    <source>
        <dbReference type="SAM" id="Phobius"/>
    </source>
</evidence>
<feature type="transmembrane region" description="Helical" evidence="1">
    <location>
        <begin position="57"/>
        <end position="74"/>
    </location>
</feature>
<feature type="transmembrane region" description="Helical" evidence="1">
    <location>
        <begin position="32"/>
        <end position="50"/>
    </location>
</feature>
<accession>X0Y2X8</accession>
<dbReference type="InterPro" id="IPR025405">
    <property type="entry name" value="DUF4131"/>
</dbReference>